<evidence type="ECO:0000313" key="4">
    <source>
        <dbReference type="Proteomes" id="UP001172102"/>
    </source>
</evidence>
<feature type="region of interest" description="Disordered" evidence="1">
    <location>
        <begin position="247"/>
        <end position="267"/>
    </location>
</feature>
<evidence type="ECO:0000259" key="2">
    <source>
        <dbReference type="Pfam" id="PF01425"/>
    </source>
</evidence>
<reference evidence="3" key="1">
    <citation type="submission" date="2023-06" db="EMBL/GenBank/DDBJ databases">
        <title>Genome-scale phylogeny and comparative genomics of the fungal order Sordariales.</title>
        <authorList>
            <consortium name="Lawrence Berkeley National Laboratory"/>
            <person name="Hensen N."/>
            <person name="Bonometti L."/>
            <person name="Westerberg I."/>
            <person name="Brannstrom I.O."/>
            <person name="Guillou S."/>
            <person name="Cros-Aarteil S."/>
            <person name="Calhoun S."/>
            <person name="Haridas S."/>
            <person name="Kuo A."/>
            <person name="Mondo S."/>
            <person name="Pangilinan J."/>
            <person name="Riley R."/>
            <person name="Labutti K."/>
            <person name="Andreopoulos B."/>
            <person name="Lipzen A."/>
            <person name="Chen C."/>
            <person name="Yanf M."/>
            <person name="Daum C."/>
            <person name="Ng V."/>
            <person name="Clum A."/>
            <person name="Steindorff A."/>
            <person name="Ohm R."/>
            <person name="Martin F."/>
            <person name="Silar P."/>
            <person name="Natvig D."/>
            <person name="Lalanne C."/>
            <person name="Gautier V."/>
            <person name="Ament-Velasquez S.L."/>
            <person name="Kruys A."/>
            <person name="Hutchinson M.I."/>
            <person name="Powell A.J."/>
            <person name="Barry K."/>
            <person name="Miller A.N."/>
            <person name="Grigoriev I.V."/>
            <person name="Debuchy R."/>
            <person name="Gladieux P."/>
            <person name="Thoren M.H."/>
            <person name="Johannesson H."/>
        </authorList>
    </citation>
    <scope>NUCLEOTIDE SEQUENCE</scope>
    <source>
        <strain evidence="3">SMH4607-1</strain>
    </source>
</reference>
<feature type="domain" description="Amidase" evidence="2">
    <location>
        <begin position="32"/>
        <end position="415"/>
    </location>
</feature>
<dbReference type="AlphaFoldDB" id="A0AA40AZL9"/>
<dbReference type="Proteomes" id="UP001172102">
    <property type="component" value="Unassembled WGS sequence"/>
</dbReference>
<evidence type="ECO:0000256" key="1">
    <source>
        <dbReference type="SAM" id="MobiDB-lite"/>
    </source>
</evidence>
<name>A0AA40AZL9_9PEZI</name>
<keyword evidence="4" id="KW-1185">Reference proteome</keyword>
<dbReference type="InterPro" id="IPR036928">
    <property type="entry name" value="AS_sf"/>
</dbReference>
<dbReference type="Gene3D" id="3.90.1300.10">
    <property type="entry name" value="Amidase signature (AS) domain"/>
    <property type="match status" value="1"/>
</dbReference>
<proteinExistence type="predicted"/>
<comment type="caution">
    <text evidence="3">The sequence shown here is derived from an EMBL/GenBank/DDBJ whole genome shotgun (WGS) entry which is preliminary data.</text>
</comment>
<evidence type="ECO:0000313" key="3">
    <source>
        <dbReference type="EMBL" id="KAK0724919.1"/>
    </source>
</evidence>
<gene>
    <name evidence="3" type="ORF">B0H67DRAFT_480777</name>
</gene>
<dbReference type="SUPFAM" id="SSF75304">
    <property type="entry name" value="Amidase signature (AS) enzymes"/>
    <property type="match status" value="1"/>
</dbReference>
<organism evidence="3 4">
    <name type="scientific">Lasiosphaeris hirsuta</name>
    <dbReference type="NCBI Taxonomy" id="260670"/>
    <lineage>
        <taxon>Eukaryota</taxon>
        <taxon>Fungi</taxon>
        <taxon>Dikarya</taxon>
        <taxon>Ascomycota</taxon>
        <taxon>Pezizomycotina</taxon>
        <taxon>Sordariomycetes</taxon>
        <taxon>Sordariomycetidae</taxon>
        <taxon>Sordariales</taxon>
        <taxon>Lasiosphaeriaceae</taxon>
        <taxon>Lasiosphaeris</taxon>
    </lineage>
</organism>
<protein>
    <submittedName>
        <fullName evidence="3">Amidase signature domain-containing protein</fullName>
    </submittedName>
</protein>
<dbReference type="PANTHER" id="PTHR42678">
    <property type="entry name" value="AMIDASE"/>
    <property type="match status" value="1"/>
</dbReference>
<dbReference type="EMBL" id="JAUKUA010000002">
    <property type="protein sequence ID" value="KAK0724919.1"/>
    <property type="molecule type" value="Genomic_DNA"/>
</dbReference>
<dbReference type="PANTHER" id="PTHR42678:SF34">
    <property type="entry name" value="OS04G0183300 PROTEIN"/>
    <property type="match status" value="1"/>
</dbReference>
<sequence>MDGPSILPNLINATADELISGLQSRHLTSLHLVGAYINRVHQVQDALHPILELNPDAKSIAASLDAERQQGKVRGPLHGLPVLLKGNIGTRDGMQTTAGSLALHGARLPADSTVAAKLRDQGLILLGKASLTEWSMFRADNWPHAWNPISGQTYGAYCAKQCPGGSSGGSAVAVDLGLCWAALGTETDGSIIFPCERNNIVGIKPTVGLTSRFLVVPVSEHQDTVGPMARTVEDAARLLQVIAGPDPNDRYTLASPPPPPRLDGSNSSNKYLRACKLSGLEGKRIGIARNVLDISQSEASHVAGAFHDTISVMKSAGATIVDDADFTAYGDWKKRKFNPVTRADFATNLPEFLAQLEHNPNDIHSVRDLRAFTQETRPVEEGYPQRNTRVWDYIIETDIDNKSLEFEALYQQNLYLGGEGGILGALDRYGLHAIALPTTIASSIPALVGSPIITVPLGCMPADTPVEIEKAGDAVERGPGIPCGISFLGAKWSEETLIEIAYAFEQKTQARNMLQRHVEPAS</sequence>
<accession>A0AA40AZL9</accession>
<dbReference type="InterPro" id="IPR023631">
    <property type="entry name" value="Amidase_dom"/>
</dbReference>
<dbReference type="Pfam" id="PF01425">
    <property type="entry name" value="Amidase"/>
    <property type="match status" value="1"/>
</dbReference>